<feature type="non-terminal residue" evidence="3">
    <location>
        <position position="1"/>
    </location>
</feature>
<dbReference type="Pfam" id="PF00888">
    <property type="entry name" value="Cullin"/>
    <property type="match status" value="1"/>
</dbReference>
<dbReference type="SUPFAM" id="SSF74788">
    <property type="entry name" value="Cullin repeat-like"/>
    <property type="match status" value="1"/>
</dbReference>
<evidence type="ECO:0000313" key="3">
    <source>
        <dbReference type="EMBL" id="KAJ4825160.1"/>
    </source>
</evidence>
<dbReference type="InterPro" id="IPR001373">
    <property type="entry name" value="Cullin_N"/>
</dbReference>
<dbReference type="OrthoDB" id="1929542at2759"/>
<feature type="domain" description="Cullin N-terminal" evidence="2">
    <location>
        <begin position="21"/>
        <end position="252"/>
    </location>
</feature>
<dbReference type="Gene3D" id="1.20.1310.10">
    <property type="entry name" value="Cullin Repeats"/>
    <property type="match status" value="2"/>
</dbReference>
<dbReference type="InterPro" id="IPR045093">
    <property type="entry name" value="Cullin"/>
</dbReference>
<organism evidence="3 4">
    <name type="scientific">Turnera subulata</name>
    <dbReference type="NCBI Taxonomy" id="218843"/>
    <lineage>
        <taxon>Eukaryota</taxon>
        <taxon>Viridiplantae</taxon>
        <taxon>Streptophyta</taxon>
        <taxon>Embryophyta</taxon>
        <taxon>Tracheophyta</taxon>
        <taxon>Spermatophyta</taxon>
        <taxon>Magnoliopsida</taxon>
        <taxon>eudicotyledons</taxon>
        <taxon>Gunneridae</taxon>
        <taxon>Pentapetalae</taxon>
        <taxon>rosids</taxon>
        <taxon>fabids</taxon>
        <taxon>Malpighiales</taxon>
        <taxon>Passifloraceae</taxon>
        <taxon>Turnera</taxon>
    </lineage>
</organism>
<sequence>MVERTTEACKKVIEEAIAKTQMIMHGHSNLRFTPAEYQRFHQCAYDLCSSNRALEGVNAMWLFGKFRGSLEDAILSMVLPSLADKTDAPLLRELIVMWSNYKSMAKWLARFFEYLERHNNRSYTGFVSLSEVSLMCFKELINQERMGLYVDRDLLKNALLVFTEICGSEGGSYYEAFEKAMLSETANHYSSLAQHLLLYESLKDYIQKYYWCVNQEKEIANYYLSPGMESKLLKVVKFHMIDQMMERLEEKHIAENCGITTDYQEGELLRVASLGVVTAN</sequence>
<evidence type="ECO:0000256" key="1">
    <source>
        <dbReference type="ARBA" id="ARBA00006019"/>
    </source>
</evidence>
<dbReference type="InterPro" id="IPR016159">
    <property type="entry name" value="Cullin_repeat-like_dom_sf"/>
</dbReference>
<comment type="caution">
    <text evidence="3">The sequence shown here is derived from an EMBL/GenBank/DDBJ whole genome shotgun (WGS) entry which is preliminary data.</text>
</comment>
<comment type="similarity">
    <text evidence="1">Belongs to the cullin family.</text>
</comment>
<dbReference type="Proteomes" id="UP001141552">
    <property type="component" value="Unassembled WGS sequence"/>
</dbReference>
<proteinExistence type="inferred from homology"/>
<name>A0A9Q0F534_9ROSI</name>
<dbReference type="EMBL" id="JAKUCV010006991">
    <property type="protein sequence ID" value="KAJ4825160.1"/>
    <property type="molecule type" value="Genomic_DNA"/>
</dbReference>
<keyword evidence="4" id="KW-1185">Reference proteome</keyword>
<reference evidence="3" key="1">
    <citation type="submission" date="2022-02" db="EMBL/GenBank/DDBJ databases">
        <authorList>
            <person name="Henning P.M."/>
            <person name="McCubbin A.G."/>
            <person name="Shore J.S."/>
        </authorList>
    </citation>
    <scope>NUCLEOTIDE SEQUENCE</scope>
    <source>
        <strain evidence="3">F60SS</strain>
        <tissue evidence="3">Leaves</tissue>
    </source>
</reference>
<dbReference type="GO" id="GO:0031625">
    <property type="term" value="F:ubiquitin protein ligase binding"/>
    <property type="evidence" value="ECO:0007669"/>
    <property type="project" value="InterPro"/>
</dbReference>
<dbReference type="PANTHER" id="PTHR11932">
    <property type="entry name" value="CULLIN"/>
    <property type="match status" value="1"/>
</dbReference>
<reference evidence="3" key="2">
    <citation type="journal article" date="2023" name="Plants (Basel)">
        <title>Annotation of the Turnera subulata (Passifloraceae) Draft Genome Reveals the S-Locus Evolved after the Divergence of Turneroideae from Passifloroideae in a Stepwise Manner.</title>
        <authorList>
            <person name="Henning P.M."/>
            <person name="Roalson E.H."/>
            <person name="Mir W."/>
            <person name="McCubbin A.G."/>
            <person name="Shore J.S."/>
        </authorList>
    </citation>
    <scope>NUCLEOTIDE SEQUENCE</scope>
    <source>
        <strain evidence="3">F60SS</strain>
    </source>
</reference>
<dbReference type="GO" id="GO:0006511">
    <property type="term" value="P:ubiquitin-dependent protein catabolic process"/>
    <property type="evidence" value="ECO:0007669"/>
    <property type="project" value="InterPro"/>
</dbReference>
<evidence type="ECO:0000259" key="2">
    <source>
        <dbReference type="Pfam" id="PF00888"/>
    </source>
</evidence>
<gene>
    <name evidence="3" type="ORF">Tsubulata_008700</name>
</gene>
<evidence type="ECO:0000313" key="4">
    <source>
        <dbReference type="Proteomes" id="UP001141552"/>
    </source>
</evidence>
<accession>A0A9Q0F534</accession>
<dbReference type="AlphaFoldDB" id="A0A9Q0F534"/>
<protein>
    <recommendedName>
        <fullName evidence="2">Cullin N-terminal domain-containing protein</fullName>
    </recommendedName>
</protein>